<keyword evidence="1" id="KW-0456">Lyase</keyword>
<dbReference type="Gene3D" id="3.90.226.10">
    <property type="entry name" value="2-enoyl-CoA Hydratase, Chain A, domain 1"/>
    <property type="match status" value="1"/>
</dbReference>
<dbReference type="GO" id="GO:0004300">
    <property type="term" value="F:enoyl-CoA hydratase activity"/>
    <property type="evidence" value="ECO:0007669"/>
    <property type="project" value="UniProtKB-EC"/>
</dbReference>
<sequence>MGLVEAETRGGAIWIWLNRPDRHNALVPALVSELRSAIAEAATAEPVALVLSGRGSSFSTGGDIGGFLDHAGSQATLRAYSDELVGSLHETILDLLSFPAPVVAAVNGPVTGGSAGLMLAADMVAMSGTAFVQPYYNQVGFGPDGGWTALLPDRIGTSKALAIQYRNTRISASEAVELGLAVCQVPGAELVATVDDWVVDLGKGFAQTHRTTRQSVWDARRCAMVRDRLDQEKARFLDLVSRQSTLDGMKEFTRKRA</sequence>
<dbReference type="InterPro" id="IPR001753">
    <property type="entry name" value="Enoyl-CoA_hydra/iso"/>
</dbReference>
<reference evidence="2" key="1">
    <citation type="submission" date="2015-07" db="EMBL/GenBank/DDBJ databases">
        <authorList>
            <person name="Rodrigo-Torres Lidia"/>
            <person name="Arahal R.David."/>
        </authorList>
    </citation>
    <scope>NUCLEOTIDE SEQUENCE [LARGE SCALE GENOMIC DNA]</scope>
    <source>
        <strain evidence="2">CECT 4801</strain>
    </source>
</reference>
<dbReference type="Proteomes" id="UP000048926">
    <property type="component" value="Unassembled WGS sequence"/>
</dbReference>
<keyword evidence="2" id="KW-1185">Reference proteome</keyword>
<dbReference type="EMBL" id="CXST01000001">
    <property type="protein sequence ID" value="CTQ44025.1"/>
    <property type="molecule type" value="Genomic_DNA"/>
</dbReference>
<dbReference type="CDD" id="cd06558">
    <property type="entry name" value="crotonase-like"/>
    <property type="match status" value="1"/>
</dbReference>
<dbReference type="RefSeq" id="WP_055656333.1">
    <property type="nucleotide sequence ID" value="NZ_CXST01000001.1"/>
</dbReference>
<dbReference type="Pfam" id="PF00378">
    <property type="entry name" value="ECH_1"/>
    <property type="match status" value="1"/>
</dbReference>
<evidence type="ECO:0000313" key="1">
    <source>
        <dbReference type="EMBL" id="CTQ44025.1"/>
    </source>
</evidence>
<dbReference type="OrthoDB" id="9777711at2"/>
<evidence type="ECO:0000313" key="2">
    <source>
        <dbReference type="Proteomes" id="UP000048926"/>
    </source>
</evidence>
<accession>A0A0M6Y1Q2</accession>
<dbReference type="EC" id="4.2.1.17" evidence="1"/>
<protein>
    <submittedName>
        <fullName evidence="1">Putative enoyl-CoA hydratase echA6</fullName>
        <ecNumber evidence="1">4.2.1.17</ecNumber>
    </submittedName>
</protein>
<dbReference type="PANTHER" id="PTHR43459">
    <property type="entry name" value="ENOYL-COA HYDRATASE"/>
    <property type="match status" value="1"/>
</dbReference>
<organism evidence="1 2">
    <name type="scientific">Roseibium aggregatum</name>
    <dbReference type="NCBI Taxonomy" id="187304"/>
    <lineage>
        <taxon>Bacteria</taxon>
        <taxon>Pseudomonadati</taxon>
        <taxon>Pseudomonadota</taxon>
        <taxon>Alphaproteobacteria</taxon>
        <taxon>Hyphomicrobiales</taxon>
        <taxon>Stappiaceae</taxon>
        <taxon>Roseibium</taxon>
    </lineage>
</organism>
<dbReference type="InterPro" id="IPR029045">
    <property type="entry name" value="ClpP/crotonase-like_dom_sf"/>
</dbReference>
<dbReference type="STRING" id="187304.B0E33_17145"/>
<dbReference type="SUPFAM" id="SSF52096">
    <property type="entry name" value="ClpP/crotonase"/>
    <property type="match status" value="1"/>
</dbReference>
<name>A0A0M6Y1Q2_9HYPH</name>
<proteinExistence type="predicted"/>
<gene>
    <name evidence="1" type="primary">echA6</name>
    <name evidence="1" type="ORF">LAL4801_02467</name>
</gene>
<dbReference type="PANTHER" id="PTHR43459:SF1">
    <property type="entry name" value="EG:BACN32G11.4 PROTEIN"/>
    <property type="match status" value="1"/>
</dbReference>
<dbReference type="AlphaFoldDB" id="A0A0M6Y1Q2"/>